<accession>A0AAV2ECS1</accession>
<evidence type="ECO:0000259" key="1">
    <source>
        <dbReference type="Pfam" id="PF03732"/>
    </source>
</evidence>
<dbReference type="Pfam" id="PF03732">
    <property type="entry name" value="Retrotrans_gag"/>
    <property type="match status" value="1"/>
</dbReference>
<evidence type="ECO:0000313" key="2">
    <source>
        <dbReference type="EMBL" id="CAL1383492.1"/>
    </source>
</evidence>
<sequence length="73" mass="9006">MTKIEKYFRYQDILEERKVALASFHMKGDANKWIMWIEEEFTQSGMEMTWEDFRAEFWKRFRASEKTTGHEAF</sequence>
<protein>
    <recommendedName>
        <fullName evidence="1">Retrotransposon gag domain-containing protein</fullName>
    </recommendedName>
</protein>
<feature type="domain" description="Retrotransposon gag" evidence="1">
    <location>
        <begin position="21"/>
        <end position="67"/>
    </location>
</feature>
<name>A0AAV2ECS1_9ROSI</name>
<dbReference type="Proteomes" id="UP001497516">
    <property type="component" value="Chromosome 4"/>
</dbReference>
<evidence type="ECO:0000313" key="3">
    <source>
        <dbReference type="Proteomes" id="UP001497516"/>
    </source>
</evidence>
<proteinExistence type="predicted"/>
<keyword evidence="3" id="KW-1185">Reference proteome</keyword>
<dbReference type="AlphaFoldDB" id="A0AAV2ECS1"/>
<dbReference type="EMBL" id="OZ034817">
    <property type="protein sequence ID" value="CAL1383492.1"/>
    <property type="molecule type" value="Genomic_DNA"/>
</dbReference>
<gene>
    <name evidence="2" type="ORF">LTRI10_LOCUS24760</name>
</gene>
<dbReference type="InterPro" id="IPR005162">
    <property type="entry name" value="Retrotrans_gag_dom"/>
</dbReference>
<reference evidence="2 3" key="1">
    <citation type="submission" date="2024-04" db="EMBL/GenBank/DDBJ databases">
        <authorList>
            <person name="Fracassetti M."/>
        </authorList>
    </citation>
    <scope>NUCLEOTIDE SEQUENCE [LARGE SCALE GENOMIC DNA]</scope>
</reference>
<organism evidence="2 3">
    <name type="scientific">Linum trigynum</name>
    <dbReference type="NCBI Taxonomy" id="586398"/>
    <lineage>
        <taxon>Eukaryota</taxon>
        <taxon>Viridiplantae</taxon>
        <taxon>Streptophyta</taxon>
        <taxon>Embryophyta</taxon>
        <taxon>Tracheophyta</taxon>
        <taxon>Spermatophyta</taxon>
        <taxon>Magnoliopsida</taxon>
        <taxon>eudicotyledons</taxon>
        <taxon>Gunneridae</taxon>
        <taxon>Pentapetalae</taxon>
        <taxon>rosids</taxon>
        <taxon>fabids</taxon>
        <taxon>Malpighiales</taxon>
        <taxon>Linaceae</taxon>
        <taxon>Linum</taxon>
    </lineage>
</organism>